<dbReference type="AlphaFoldDB" id="A0A419VX62"/>
<evidence type="ECO:0000313" key="3">
    <source>
        <dbReference type="Proteomes" id="UP000283387"/>
    </source>
</evidence>
<proteinExistence type="predicted"/>
<evidence type="ECO:0000313" key="2">
    <source>
        <dbReference type="EMBL" id="RKD87786.1"/>
    </source>
</evidence>
<dbReference type="SMART" id="SM00901">
    <property type="entry name" value="FRG"/>
    <property type="match status" value="1"/>
</dbReference>
<dbReference type="EMBL" id="RAPN01000003">
    <property type="protein sequence ID" value="RKD87786.1"/>
    <property type="molecule type" value="Genomic_DNA"/>
</dbReference>
<dbReference type="Proteomes" id="UP000283387">
    <property type="component" value="Unassembled WGS sequence"/>
</dbReference>
<sequence>MEPIPIKDISEYIKYVNIRSESDKIIVLYRGQSNDDSLLPSIARKNPEIDTTEMEFEMLDELKRRSQNMQIHSLKDDWDWLVYAQHFGMKTRLLDWTSNPLTALWFACKNEYKMNQDSFVYIFSARKSSLLDRKKDKNPFKTTTTKILRPPQNNNRIISQSGWFTAHRYSKKDEKFVGLEKNSSYMNHIAKIMVPSSAKRKILNQLNNFGINHQSMFPDFEGICKQLNWEKFEKN</sequence>
<dbReference type="OrthoDB" id="9816036at2"/>
<organism evidence="2 3">
    <name type="scientific">Mangrovibacterium diazotrophicum</name>
    <dbReference type="NCBI Taxonomy" id="1261403"/>
    <lineage>
        <taxon>Bacteria</taxon>
        <taxon>Pseudomonadati</taxon>
        <taxon>Bacteroidota</taxon>
        <taxon>Bacteroidia</taxon>
        <taxon>Marinilabiliales</taxon>
        <taxon>Prolixibacteraceae</taxon>
        <taxon>Mangrovibacterium</taxon>
    </lineage>
</organism>
<name>A0A419VX62_9BACT</name>
<comment type="caution">
    <text evidence="2">The sequence shown here is derived from an EMBL/GenBank/DDBJ whole genome shotgun (WGS) entry which is preliminary data.</text>
</comment>
<keyword evidence="3" id="KW-1185">Reference proteome</keyword>
<evidence type="ECO:0000259" key="1">
    <source>
        <dbReference type="SMART" id="SM00901"/>
    </source>
</evidence>
<accession>A0A419VX62</accession>
<dbReference type="InterPro" id="IPR014966">
    <property type="entry name" value="FRG-dom"/>
</dbReference>
<reference evidence="2 3" key="1">
    <citation type="submission" date="2018-09" db="EMBL/GenBank/DDBJ databases">
        <title>Genomic Encyclopedia of Archaeal and Bacterial Type Strains, Phase II (KMG-II): from individual species to whole genera.</title>
        <authorList>
            <person name="Goeker M."/>
        </authorList>
    </citation>
    <scope>NUCLEOTIDE SEQUENCE [LARGE SCALE GENOMIC DNA]</scope>
    <source>
        <strain evidence="2 3">DSM 27148</strain>
    </source>
</reference>
<protein>
    <submittedName>
        <fullName evidence="2">FRG domain-containing protein</fullName>
    </submittedName>
</protein>
<gene>
    <name evidence="2" type="ORF">BC643_3793</name>
</gene>
<dbReference type="RefSeq" id="WP_120274808.1">
    <property type="nucleotide sequence ID" value="NZ_RAPN01000003.1"/>
</dbReference>
<dbReference type="Pfam" id="PF08867">
    <property type="entry name" value="FRG"/>
    <property type="match status" value="1"/>
</dbReference>
<feature type="domain" description="FRG" evidence="1">
    <location>
        <begin position="23"/>
        <end position="121"/>
    </location>
</feature>